<proteinExistence type="predicted"/>
<protein>
    <submittedName>
        <fullName evidence="2">Uncharacterized protein</fullName>
    </submittedName>
</protein>
<feature type="region of interest" description="Disordered" evidence="1">
    <location>
        <begin position="64"/>
        <end position="83"/>
    </location>
</feature>
<reference evidence="2 3" key="1">
    <citation type="submission" date="2024-02" db="EMBL/GenBank/DDBJ databases">
        <authorList>
            <person name="Chen Y."/>
            <person name="Shah S."/>
            <person name="Dougan E. K."/>
            <person name="Thang M."/>
            <person name="Chan C."/>
        </authorList>
    </citation>
    <scope>NUCLEOTIDE SEQUENCE [LARGE SCALE GENOMIC DNA]</scope>
</reference>
<dbReference type="EMBL" id="CAXAMN010025806">
    <property type="protein sequence ID" value="CAK9098395.1"/>
    <property type="molecule type" value="Genomic_DNA"/>
</dbReference>
<evidence type="ECO:0000256" key="1">
    <source>
        <dbReference type="SAM" id="MobiDB-lite"/>
    </source>
</evidence>
<organism evidence="2 3">
    <name type="scientific">Durusdinium trenchii</name>
    <dbReference type="NCBI Taxonomy" id="1381693"/>
    <lineage>
        <taxon>Eukaryota</taxon>
        <taxon>Sar</taxon>
        <taxon>Alveolata</taxon>
        <taxon>Dinophyceae</taxon>
        <taxon>Suessiales</taxon>
        <taxon>Symbiodiniaceae</taxon>
        <taxon>Durusdinium</taxon>
    </lineage>
</organism>
<dbReference type="Proteomes" id="UP001642484">
    <property type="component" value="Unassembled WGS sequence"/>
</dbReference>
<feature type="region of interest" description="Disordered" evidence="1">
    <location>
        <begin position="116"/>
        <end position="145"/>
    </location>
</feature>
<comment type="caution">
    <text evidence="2">The sequence shown here is derived from an EMBL/GenBank/DDBJ whole genome shotgun (WGS) entry which is preliminary data.</text>
</comment>
<gene>
    <name evidence="2" type="ORF">CCMP2556_LOCUS46622</name>
</gene>
<sequence>MGGFLSERSGNASLPSGPAAIFPGSSAWASASCSCERLARPFAFGLTALALPLAVARVDFPPEASLGTHPDVDETTGRAPPIEIDAEREVLVGRLMELECGKASAPSTMVPHDQAGAWCHRRAPSDQSRPKILGEVHEDHDADEG</sequence>
<name>A0ABP0RFR7_9DINO</name>
<accession>A0ABP0RFR7</accession>
<feature type="compositionally biased region" description="Basic and acidic residues" evidence="1">
    <location>
        <begin position="128"/>
        <end position="145"/>
    </location>
</feature>
<evidence type="ECO:0000313" key="3">
    <source>
        <dbReference type="Proteomes" id="UP001642484"/>
    </source>
</evidence>
<keyword evidence="3" id="KW-1185">Reference proteome</keyword>
<evidence type="ECO:0000313" key="2">
    <source>
        <dbReference type="EMBL" id="CAK9098395.1"/>
    </source>
</evidence>